<gene>
    <name evidence="4" type="ORF">BRW62_11120</name>
</gene>
<dbReference type="PANTHER" id="PTHR44591">
    <property type="entry name" value="STRESS RESPONSE REGULATOR PROTEIN 1"/>
    <property type="match status" value="1"/>
</dbReference>
<dbReference type="AlphaFoldDB" id="A0A2D2Q4K8"/>
<dbReference type="Proteomes" id="UP000231057">
    <property type="component" value="Chromosome"/>
</dbReference>
<protein>
    <submittedName>
        <fullName evidence="4">Response regulator</fullName>
    </submittedName>
</protein>
<dbReference type="InterPro" id="IPR050595">
    <property type="entry name" value="Bact_response_regulator"/>
</dbReference>
<dbReference type="EMBL" id="CP018092">
    <property type="protein sequence ID" value="ATS19197.1"/>
    <property type="molecule type" value="Genomic_DNA"/>
</dbReference>
<evidence type="ECO:0000259" key="3">
    <source>
        <dbReference type="PROSITE" id="PS50110"/>
    </source>
</evidence>
<dbReference type="PROSITE" id="PS50110">
    <property type="entry name" value="RESPONSE_REGULATORY"/>
    <property type="match status" value="1"/>
</dbReference>
<dbReference type="SMART" id="SM00448">
    <property type="entry name" value="REC"/>
    <property type="match status" value="1"/>
</dbReference>
<dbReference type="PANTHER" id="PTHR44591:SF3">
    <property type="entry name" value="RESPONSE REGULATORY DOMAIN-CONTAINING PROTEIN"/>
    <property type="match status" value="1"/>
</dbReference>
<dbReference type="Pfam" id="PF14332">
    <property type="entry name" value="DUF4388"/>
    <property type="match status" value="1"/>
</dbReference>
<evidence type="ECO:0000256" key="1">
    <source>
        <dbReference type="ARBA" id="ARBA00022553"/>
    </source>
</evidence>
<name>A0A2D2Q4K8_PARLV</name>
<sequence>MTMTSTPSPALTPQQAPQANKALVFPARVIQRVMGDRLSGRLTFTDPNDVSIAWNLYVGSGQLHYATSNTGYQQRFDYLCQRYCPQLAGTLPEGDTEYQYLCRLWQSGQLTLPQLRKLLFLFTQEALIHIFAMPQASLSVERVLGLDHLVLCVPIKQTLSQLRDGISQAVQTRAYLNSPLQRLGVAHADRLHPSLWQEDYGRHVAAALPQLLAQTPVLYEIATQLRLEAIATAQLLRPALMNGAIVQYPHTPPKRDDRPVVACIDDSRTIQRNVRLILETSGYRVLEVMQPTHALSTLTDTKPDLVLMDISMPEMDGYELCRQLRQTDTLKDVPVVMLTGRDGLVDRIRARMVGATDYLTKPFTPQELLSLAERFAHSAVLETN</sequence>
<dbReference type="KEGG" id="slw:BRW62_11120"/>
<dbReference type="GO" id="GO:0000160">
    <property type="term" value="P:phosphorelay signal transduction system"/>
    <property type="evidence" value="ECO:0007669"/>
    <property type="project" value="InterPro"/>
</dbReference>
<dbReference type="InterPro" id="IPR011006">
    <property type="entry name" value="CheY-like_superfamily"/>
</dbReference>
<organism evidence="4 5">
    <name type="scientific">Parathermosynechococcus lividus PCC 6715</name>
    <dbReference type="NCBI Taxonomy" id="1917166"/>
    <lineage>
        <taxon>Bacteria</taxon>
        <taxon>Bacillati</taxon>
        <taxon>Cyanobacteriota</taxon>
        <taxon>Cyanophyceae</taxon>
        <taxon>Acaryochloridales</taxon>
        <taxon>Thermosynechococcaceae</taxon>
        <taxon>Parathermosynechococcus</taxon>
    </lineage>
</organism>
<accession>A0A2D2Q4K8</accession>
<dbReference type="SUPFAM" id="SSF52172">
    <property type="entry name" value="CheY-like"/>
    <property type="match status" value="1"/>
</dbReference>
<dbReference type="InterPro" id="IPR025497">
    <property type="entry name" value="PatA-like_N"/>
</dbReference>
<keyword evidence="5" id="KW-1185">Reference proteome</keyword>
<dbReference type="PIRSF" id="PIRSF005897">
    <property type="entry name" value="RR_PatA"/>
    <property type="match status" value="1"/>
</dbReference>
<feature type="domain" description="Response regulatory" evidence="3">
    <location>
        <begin position="260"/>
        <end position="376"/>
    </location>
</feature>
<evidence type="ECO:0000256" key="2">
    <source>
        <dbReference type="PROSITE-ProRule" id="PRU00169"/>
    </source>
</evidence>
<dbReference type="Gene3D" id="3.40.50.2300">
    <property type="match status" value="1"/>
</dbReference>
<dbReference type="RefSeq" id="WP_227517405.1">
    <property type="nucleotide sequence ID" value="NZ_CP018092.1"/>
</dbReference>
<reference evidence="4 5" key="1">
    <citation type="submission" date="2016-11" db="EMBL/GenBank/DDBJ databases">
        <title>Complete genome sequence of thermophilic cyanobacteria strain Synechococcus sp. PCC6715.</title>
        <authorList>
            <person name="Tang J."/>
            <person name="Daroch M."/>
            <person name="Liang Y."/>
            <person name="Jiang D."/>
            <person name="Shah M."/>
        </authorList>
    </citation>
    <scope>NUCLEOTIDE SEQUENCE [LARGE SCALE GENOMIC DNA]</scope>
    <source>
        <strain evidence="4 5">PCC 6715</strain>
    </source>
</reference>
<keyword evidence="1 2" id="KW-0597">Phosphoprotein</keyword>
<dbReference type="InterPro" id="IPR024186">
    <property type="entry name" value="Sig_transdc_resp-reg_PatA"/>
</dbReference>
<feature type="modified residue" description="4-aspartylphosphate" evidence="2">
    <location>
        <position position="309"/>
    </location>
</feature>
<reference evidence="5" key="2">
    <citation type="journal article" date="2022" name="Front. Microbiol.">
        <title>Comparative Genomic Analysis Revealed Distinct Molecular Components and Organization of CO2-Concentrating Mechanism in Thermophilic Cyanobacteria.</title>
        <authorList>
            <person name="Tang J."/>
            <person name="Zhou H."/>
            <person name="Yao D."/>
            <person name="Riaz S."/>
            <person name="You D."/>
            <person name="Klepacz-Smolka A."/>
            <person name="Daroch M."/>
        </authorList>
    </citation>
    <scope>NUCLEOTIDE SEQUENCE [LARGE SCALE GENOMIC DNA]</scope>
    <source>
        <strain evidence="5">PCC 6715</strain>
    </source>
</reference>
<evidence type="ECO:0000313" key="5">
    <source>
        <dbReference type="Proteomes" id="UP000231057"/>
    </source>
</evidence>
<dbReference type="Pfam" id="PF00072">
    <property type="entry name" value="Response_reg"/>
    <property type="match status" value="1"/>
</dbReference>
<dbReference type="InterPro" id="IPR001789">
    <property type="entry name" value="Sig_transdc_resp-reg_receiver"/>
</dbReference>
<evidence type="ECO:0000313" key="4">
    <source>
        <dbReference type="EMBL" id="ATS19197.1"/>
    </source>
</evidence>
<proteinExistence type="predicted"/>